<dbReference type="AlphaFoldDB" id="A0A1M5A198"/>
<dbReference type="EMBL" id="FQVG01000045">
    <property type="protein sequence ID" value="SHF23907.1"/>
    <property type="molecule type" value="Genomic_DNA"/>
</dbReference>
<reference evidence="2" key="1">
    <citation type="submission" date="2016-11" db="EMBL/GenBank/DDBJ databases">
        <authorList>
            <person name="Varghese N."/>
            <person name="Submissions S."/>
        </authorList>
    </citation>
    <scope>NUCLEOTIDE SEQUENCE [LARGE SCALE GENOMIC DNA]</scope>
    <source>
        <strain evidence="2">DSM 10124</strain>
    </source>
</reference>
<accession>A0A1M5A198</accession>
<dbReference type="InterPro" id="IPR046618">
    <property type="entry name" value="DUF6731"/>
</dbReference>
<organism evidence="1 2">
    <name type="scientific">Caloramator proteoclasticus DSM 10124</name>
    <dbReference type="NCBI Taxonomy" id="1121262"/>
    <lineage>
        <taxon>Bacteria</taxon>
        <taxon>Bacillati</taxon>
        <taxon>Bacillota</taxon>
        <taxon>Clostridia</taxon>
        <taxon>Eubacteriales</taxon>
        <taxon>Clostridiaceae</taxon>
        <taxon>Caloramator</taxon>
    </lineage>
</organism>
<proteinExistence type="predicted"/>
<keyword evidence="2" id="KW-1185">Reference proteome</keyword>
<protein>
    <submittedName>
        <fullName evidence="1">Uncharacterized protein</fullName>
    </submittedName>
</protein>
<dbReference type="Pfam" id="PF20505">
    <property type="entry name" value="DUF6731"/>
    <property type="match status" value="1"/>
</dbReference>
<evidence type="ECO:0000313" key="2">
    <source>
        <dbReference type="Proteomes" id="UP000184423"/>
    </source>
</evidence>
<dbReference type="Proteomes" id="UP000184423">
    <property type="component" value="Unassembled WGS sequence"/>
</dbReference>
<gene>
    <name evidence="1" type="ORF">SAMN02746091_02069</name>
</gene>
<evidence type="ECO:0000313" key="1">
    <source>
        <dbReference type="EMBL" id="SHF23907.1"/>
    </source>
</evidence>
<sequence>MGVNRKIKFDYFQVYFIDNKGDDYLFDLRLWIDKVKNIPLESRNKVCYNDEARLDKIFYDAENDFWFLNFARLRIQNPPLKGKINTVLEPINLDDDEYIGEDITILYDNKNYIIMVQRNLHSLSPSGIENYINLMWQDQNGTIEFRPIILNDTISRLSKAESIKKFTVRFANLEEFVPSENIGIRAIIDKFKDFDAIIGEINIGIGRNNKKRLDNSKIIDTIKELIIYRNNITKAQVAFKETDDGKVELIDLFEHKAHDYIIFSLQERQSIGFEYIIDKMKERYIERRAKLVENLKVGKVD</sequence>
<dbReference type="RefSeq" id="WP_073249523.1">
    <property type="nucleotide sequence ID" value="NZ_FQVG01000045.1"/>
</dbReference>
<name>A0A1M5A198_9CLOT</name>